<protein>
    <submittedName>
        <fullName evidence="2">Nucleoprotein</fullName>
    </submittedName>
</protein>
<name>A0A7S8F9H4_9VIRU</name>
<reference evidence="2" key="1">
    <citation type="submission" date="2019-10" db="EMBL/GenBank/DDBJ databases">
        <title>Analysis of virome of Ixodes spp. and Hyalomma spp. ticks distributed in Russia.</title>
        <authorList>
            <person name="Alkhovsky S.V."/>
        </authorList>
    </citation>
    <scope>NUCLEOTIDE SEQUENCE</scope>
    <source>
        <strain evidence="2">Rus/Hy_anatolicum/Astrakhan/mon1/2019</strain>
    </source>
</reference>
<accession>A0A7S8F9H4</accession>
<dbReference type="GO" id="GO:0019013">
    <property type="term" value="C:viral nucleocapsid"/>
    <property type="evidence" value="ECO:0007669"/>
    <property type="project" value="UniProtKB-KW"/>
</dbReference>
<keyword evidence="2" id="KW-0543">Viral nucleoprotein</keyword>
<organism evidence="2">
    <name type="scientific">Liman tick virus</name>
    <dbReference type="NCBI Taxonomy" id="2789420"/>
    <lineage>
        <taxon>Viruses</taxon>
        <taxon>Riboviria</taxon>
    </lineage>
</organism>
<feature type="compositionally biased region" description="Gly residues" evidence="1">
    <location>
        <begin position="493"/>
        <end position="509"/>
    </location>
</feature>
<sequence>MVLCTLLLSPIYVFACLFIYHCIKNGDGIHILAGVCESLSLTLCALISFTRVHHAMAARAPAVAYRRNIHDTKEALAVYFQTTRLVDNLFTASTIIPGCRRDKMKAIWLIARGDIDRRGGMENPSEAAIALAIANGIAPNLPVLEPERADEHVCSSIAMFMKRQCTRREYVHITEDDYTELTKAPVDQVPGGLWHGLGLPARLADLPSLDGLVLTAEAAKKLLQGLIDHESPTLRRGGQFLYTVAFVAMSKRGEITNRKLQSICQQLQEQFNSQIELEQSLVRYVYQQVGQLIPEEVLPQMFETWARDMQDLSMRLRVTLEQAAESGLTQYHTIRKAMLEFPNFDWAAVAGLLPQDFQNFNAAVTAVGADRYYGFKKDLGVAAATKFASLAWLARGLFVKKGGPEGVAVQQFRGWIGAPLHERKLQALIDAYDQSAGVEVERNVETATAVLASVRLNAEALAAEAARSHILAEAPRAPPVAPDDQQVARVPGVGRGAGVGGRAGRGGPGHPGPGE</sequence>
<proteinExistence type="predicted"/>
<dbReference type="EMBL" id="MN542376">
    <property type="protein sequence ID" value="QPD01637.1"/>
    <property type="molecule type" value="Genomic_RNA"/>
</dbReference>
<evidence type="ECO:0000313" key="2">
    <source>
        <dbReference type="EMBL" id="QPD01637.1"/>
    </source>
</evidence>
<evidence type="ECO:0000256" key="1">
    <source>
        <dbReference type="SAM" id="MobiDB-lite"/>
    </source>
</evidence>
<feature type="region of interest" description="Disordered" evidence="1">
    <location>
        <begin position="476"/>
        <end position="515"/>
    </location>
</feature>
<keyword evidence="2" id="KW-0946">Virion</keyword>